<dbReference type="PANTHER" id="PTHR32182">
    <property type="entry name" value="DNA REPLICATION AND REPAIR PROTEIN RECF"/>
    <property type="match status" value="1"/>
</dbReference>
<sequence>MTVEAINDIEKWSKKLSLWRQDALRRLVINNDLTNADIDELLAMIKNVSGFSLDLSPPTPIPFTKSLFDAGKASPITLLGIADVENVNRLVPNATLRFCPKSLTVVYGRNGSGKSGFVRILRNACRTRVENSTKLRVLSDAYAGSAGPQKANILIDVGSGEVPVTWSPGMPTSPQLMQVSVFDTLSAQFYVDGGSQIRYLPFGLALPYRLNTVCLKLKEILENEQRSIIGDKISLTTIVFPVARLTAAQSFNQSLCKDTTDSEIDEAIAFSNEDQKRLDELVAILSAGAAVVADLKTLIGWVESIINECKTVTTSLSDTALSTLTTLKNAAVTAREAAQLAADKLFTDEPLPGVGSESWRALWSAARDYSLNEAYPESDFPVTSIGDEPAVCVLCQQPLHPDGTARMQRFQKYMDDTLDTAATKAAQALTVAVNDIPELPLLYASDFADRIEQIRHRNTKLADSLEMFQTSVLQRKADAQTRLAGEKSLSVIPLETLHDEMNEFLQKLKFEKETRVKAGNTLERENLTKEKAQIEDRKVLFANRVKLVTRRDLLRVNACYEKALAEVQTRGITHYANQLVDTHLTSAVVKHFNTERELFDIEHLNVGLSRKSDKTKAEFQVDPHTKLTKLTSDILSEGEQRVLALAGFLTEVALTEGSGPIIVDDPVSSLDRSRESRVAKRLAEESCNRQVIIFTHDIIFFNEVCGAAENLGIEPVTISLFSDKDASGKIDPSGMVWKGLNVSKRIGRIRNDLAPLAKLLNTSPSDYEYKIKNLYGRLRDTYERVVEEVIFNEVVRRGTDVIQTQRLRCVALSDAMAIRFHDGMTKANTHSHDNPAADTVPVPTPEEFEADIVALETLVREIKIESAAAEKARPQMKPKK</sequence>
<organism evidence="2 3">
    <name type="scientific">Acetobacter tropicalis</name>
    <dbReference type="NCBI Taxonomy" id="104102"/>
    <lineage>
        <taxon>Bacteria</taxon>
        <taxon>Pseudomonadati</taxon>
        <taxon>Pseudomonadota</taxon>
        <taxon>Alphaproteobacteria</taxon>
        <taxon>Acetobacterales</taxon>
        <taxon>Acetobacteraceae</taxon>
        <taxon>Acetobacter</taxon>
    </lineage>
</organism>
<evidence type="ECO:0000313" key="3">
    <source>
        <dbReference type="Proteomes" id="UP000194565"/>
    </source>
</evidence>
<dbReference type="Proteomes" id="UP000194565">
    <property type="component" value="Unassembled WGS sequence"/>
</dbReference>
<dbReference type="GO" id="GO:0006302">
    <property type="term" value="P:double-strand break repair"/>
    <property type="evidence" value="ECO:0007669"/>
    <property type="project" value="TreeGrafter"/>
</dbReference>
<dbReference type="SUPFAM" id="SSF52540">
    <property type="entry name" value="P-loop containing nucleoside triphosphate hydrolases"/>
    <property type="match status" value="1"/>
</dbReference>
<dbReference type="EMBL" id="JOMM01000039">
    <property type="protein sequence ID" value="OUI84977.1"/>
    <property type="molecule type" value="Genomic_DNA"/>
</dbReference>
<dbReference type="RefSeq" id="WP_086641578.1">
    <property type="nucleotide sequence ID" value="NZ_JOMM01000039.1"/>
</dbReference>
<dbReference type="GO" id="GO:0000731">
    <property type="term" value="P:DNA synthesis involved in DNA repair"/>
    <property type="evidence" value="ECO:0007669"/>
    <property type="project" value="TreeGrafter"/>
</dbReference>
<dbReference type="AlphaFoldDB" id="A0A252A5Z8"/>
<feature type="domain" description="Protein CR006 P-loop" evidence="1">
    <location>
        <begin position="391"/>
        <end position="710"/>
    </location>
</feature>
<accession>A0A252A5Z8</accession>
<protein>
    <recommendedName>
        <fullName evidence="1">Protein CR006 P-loop domain-containing protein</fullName>
    </recommendedName>
</protein>
<dbReference type="InterPro" id="IPR027417">
    <property type="entry name" value="P-loop_NTPase"/>
</dbReference>
<evidence type="ECO:0000259" key="1">
    <source>
        <dbReference type="Pfam" id="PF13166"/>
    </source>
</evidence>
<proteinExistence type="predicted"/>
<dbReference type="InterPro" id="IPR026866">
    <property type="entry name" value="CR006_AAA"/>
</dbReference>
<dbReference type="Gene3D" id="3.40.50.300">
    <property type="entry name" value="P-loop containing nucleotide triphosphate hydrolases"/>
    <property type="match status" value="2"/>
</dbReference>
<gene>
    <name evidence="2" type="ORF">HC62_12360</name>
</gene>
<dbReference type="Pfam" id="PF13166">
    <property type="entry name" value="AAA_13"/>
    <property type="match status" value="1"/>
</dbReference>
<name>A0A252A5Z8_9PROT</name>
<reference evidence="2 3" key="1">
    <citation type="submission" date="2014-06" db="EMBL/GenBank/DDBJ databases">
        <authorList>
            <person name="Ju J."/>
            <person name="Zhang J."/>
        </authorList>
    </citation>
    <scope>NUCLEOTIDE SEQUENCE [LARGE SCALE GENOMIC DNA]</scope>
    <source>
        <strain evidence="2">DmW_042</strain>
    </source>
</reference>
<comment type="caution">
    <text evidence="2">The sequence shown here is derived from an EMBL/GenBank/DDBJ whole genome shotgun (WGS) entry which is preliminary data.</text>
</comment>
<dbReference type="PANTHER" id="PTHR32182:SF22">
    <property type="entry name" value="ATP-DEPENDENT ENDONUCLEASE, OLD FAMILY-RELATED"/>
    <property type="match status" value="1"/>
</dbReference>
<evidence type="ECO:0000313" key="2">
    <source>
        <dbReference type="EMBL" id="OUI84977.1"/>
    </source>
</evidence>